<evidence type="ECO:0000256" key="1">
    <source>
        <dbReference type="SAM" id="MobiDB-lite"/>
    </source>
</evidence>
<dbReference type="InterPro" id="IPR002477">
    <property type="entry name" value="Peptidoglycan-bd-like"/>
</dbReference>
<feature type="region of interest" description="Disordered" evidence="1">
    <location>
        <begin position="571"/>
        <end position="613"/>
    </location>
</feature>
<dbReference type="STRING" id="1123377.GCA_000423885_01067"/>
<feature type="region of interest" description="Disordered" evidence="1">
    <location>
        <begin position="392"/>
        <end position="426"/>
    </location>
</feature>
<reference evidence="3 4" key="1">
    <citation type="submission" date="2019-04" db="EMBL/GenBank/DDBJ databases">
        <authorList>
            <person name="Grouzdev D.S."/>
            <person name="Nazina T.N."/>
        </authorList>
    </citation>
    <scope>NUCLEOTIDE SEQUENCE [LARGE SCALE GENOMIC DNA]</scope>
    <source>
        <strain evidence="3 4">SHC 3-19</strain>
    </source>
</reference>
<dbReference type="AlphaFoldDB" id="A0A5R9PCT9"/>
<dbReference type="Gene3D" id="1.10.101.10">
    <property type="entry name" value="PGBD-like superfamily/PGBD"/>
    <property type="match status" value="1"/>
</dbReference>
<keyword evidence="4" id="KW-1185">Reference proteome</keyword>
<feature type="domain" description="Peptidoglycan binding-like" evidence="2">
    <location>
        <begin position="429"/>
        <end position="490"/>
    </location>
</feature>
<comment type="caution">
    <text evidence="3">The sequence shown here is derived from an EMBL/GenBank/DDBJ whole genome shotgun (WGS) entry which is preliminary data.</text>
</comment>
<gene>
    <name evidence="3" type="ORF">E5S66_12765</name>
</gene>
<dbReference type="Pfam" id="PF01471">
    <property type="entry name" value="PG_binding_1"/>
    <property type="match status" value="1"/>
</dbReference>
<accession>A0A5R9PCT9</accession>
<evidence type="ECO:0000259" key="2">
    <source>
        <dbReference type="Pfam" id="PF01471"/>
    </source>
</evidence>
<proteinExistence type="predicted"/>
<dbReference type="SUPFAM" id="SSF47090">
    <property type="entry name" value="PGBD-like"/>
    <property type="match status" value="1"/>
</dbReference>
<dbReference type="Proteomes" id="UP000308508">
    <property type="component" value="Unassembled WGS sequence"/>
</dbReference>
<dbReference type="InterPro" id="IPR036366">
    <property type="entry name" value="PGBDSf"/>
</dbReference>
<dbReference type="RefSeq" id="WP_138349841.1">
    <property type="nucleotide sequence ID" value="NZ_SROY01000007.1"/>
</dbReference>
<evidence type="ECO:0000313" key="3">
    <source>
        <dbReference type="EMBL" id="TLX20853.1"/>
    </source>
</evidence>
<organism evidence="3 4">
    <name type="scientific">Thermomonas fusca</name>
    <dbReference type="NCBI Taxonomy" id="215690"/>
    <lineage>
        <taxon>Bacteria</taxon>
        <taxon>Pseudomonadati</taxon>
        <taxon>Pseudomonadota</taxon>
        <taxon>Gammaproteobacteria</taxon>
        <taxon>Lysobacterales</taxon>
        <taxon>Lysobacteraceae</taxon>
        <taxon>Thermomonas</taxon>
    </lineage>
</organism>
<evidence type="ECO:0000313" key="4">
    <source>
        <dbReference type="Proteomes" id="UP000308508"/>
    </source>
</evidence>
<protein>
    <submittedName>
        <fullName evidence="3">Peptidoglycan-binding protein</fullName>
    </submittedName>
</protein>
<name>A0A5R9PCT9_9GAMM</name>
<dbReference type="EMBL" id="SROY01000007">
    <property type="protein sequence ID" value="TLX20853.1"/>
    <property type="molecule type" value="Genomic_DNA"/>
</dbReference>
<sequence length="613" mass="65521">MTDPVIVKVTPPTDQRRTFQMSDGSIVVRDGGTVAWRNNNPGNLKFEYKGDADQTHNVARSKEQALASAQRRYDGVVDLDQWGNAIFATPQQGRAAKIKLLTNNGDLTVKELLPKYSTADYSGNTNHAAQEQAIYAVGDARGVNLRGKRISQMTPTEIAALADGIGKFEGMRVGTESVVRAPSAQATAVAKPALSQEGTGQSPGIQLTAAYAMGVKYDDVKYAINVPGHRLFHPGVSGKDLSQGYIDCSGWVSHLQNATMFEINEKSGREVFSKADRLYPNMMGSGAIVKLGFDRSKILLNDAQVRAGTDLKEGMVIGVDSGRTRHEHWKGIDHIVMVVRDPQSGVLLASQSSGSKGVHSMPLAEYLRGVPASYTLVASDPLAKARGLLQGKVESREQAPANPAPNGRAQQAAPGNGSARDGLLERNDSGPAVVELQKRLNALGYGGKDGYQLRGTGNFGANTESAVREFQRAHGLAVDGIAGPKTLAALERSVAHPLLCERAHPNNGLYQAIASRLPAGTRREVIANVVVQATVNGITDASKLRDIVQLDNGAVLVRGTTIGAATRVDLDAPTPGFQAMSEHLSRESAQRQQQAAEQEQRRQQQPVLQPAGQ</sequence>
<dbReference type="InterPro" id="IPR036365">
    <property type="entry name" value="PGBD-like_sf"/>
</dbReference>